<dbReference type="EMBL" id="CP013444">
    <property type="protein sequence ID" value="AOK19297.1"/>
    <property type="molecule type" value="Genomic_DNA"/>
</dbReference>
<accession>A0A1B4PZE5</accession>
<reference evidence="1 2" key="1">
    <citation type="submission" date="2015-12" db="EMBL/GenBank/DDBJ databases">
        <title>Diversity of Burkholderia near neighbor genomes.</title>
        <authorList>
            <person name="Sahl J."/>
            <person name="Wagner D."/>
            <person name="Keim P."/>
        </authorList>
    </citation>
    <scope>NUCLEOTIDE SEQUENCE [LARGE SCALE GENOMIC DNA]</scope>
    <source>
        <strain evidence="1 2">MSMB1184WGS</strain>
    </source>
</reference>
<sequence>MRRIRHHPIWALVEPDEPLTLEAAAHVFGAHRPALSTQLPHDSRTAIAATVDRVNGDDLSVQHGIGQ</sequence>
<evidence type="ECO:0000313" key="1">
    <source>
        <dbReference type="EMBL" id="AOK19297.1"/>
    </source>
</evidence>
<protein>
    <submittedName>
        <fullName evidence="1">Uncharacterized protein</fullName>
    </submittedName>
</protein>
<gene>
    <name evidence="1" type="ORF">WT26_25565</name>
</gene>
<proteinExistence type="predicted"/>
<evidence type="ECO:0000313" key="2">
    <source>
        <dbReference type="Proteomes" id="UP000094776"/>
    </source>
</evidence>
<dbReference type="AlphaFoldDB" id="A0A1B4PZE5"/>
<name>A0A1B4PZE5_BURCE</name>
<organism evidence="1 2">
    <name type="scientific">Burkholderia cepacia</name>
    <name type="common">Pseudomonas cepacia</name>
    <dbReference type="NCBI Taxonomy" id="292"/>
    <lineage>
        <taxon>Bacteria</taxon>
        <taxon>Pseudomonadati</taxon>
        <taxon>Pseudomonadota</taxon>
        <taxon>Betaproteobacteria</taxon>
        <taxon>Burkholderiales</taxon>
        <taxon>Burkholderiaceae</taxon>
        <taxon>Burkholderia</taxon>
        <taxon>Burkholderia cepacia complex</taxon>
    </lineage>
</organism>
<dbReference type="Proteomes" id="UP000094776">
    <property type="component" value="Chromosome 2"/>
</dbReference>